<comment type="caution">
    <text evidence="2">The sequence shown here is derived from an EMBL/GenBank/DDBJ whole genome shotgun (WGS) entry which is preliminary data.</text>
</comment>
<accession>A0ABX1VDX1</accession>
<sequence>MPPQNARRTSRSASSSRDNKRTGPPRVLCVADLLLGAIPANLPALSSEAAAIAAEASLTTWESLVDAAIKEADALILTGRVFDPAADLRAERALRSGLERLAAADVSVFAVSDEPLPDDLSLTQLADDEASETELPRDGKAIAAVRVLAGQATFPVPDGLPVLGVTADPDADADGCDALFSASGAAPGTLLTLPETTGAGGVRSKPRGERPVRFFAPVLELSEEPDDLSVTLREAAPARETGERLRIVNWTLLVGPWGDSLLSNGADDLASSLSRSDAMHSIAVLPHPDRFADRDEETSEAAAFAEALSHFDPLGDGDAIPALAGVAPDADRVRSLATRFAAPLLSAG</sequence>
<name>A0ABX1VDX1_9PLAN</name>
<dbReference type="Proteomes" id="UP000609651">
    <property type="component" value="Unassembled WGS sequence"/>
</dbReference>
<evidence type="ECO:0000313" key="3">
    <source>
        <dbReference type="Proteomes" id="UP000609651"/>
    </source>
</evidence>
<gene>
    <name evidence="2" type="ORF">LzC2_23720</name>
</gene>
<dbReference type="RefSeq" id="WP_171187179.1">
    <property type="nucleotide sequence ID" value="NZ_WTPX01000071.1"/>
</dbReference>
<feature type="region of interest" description="Disordered" evidence="1">
    <location>
        <begin position="1"/>
        <end position="24"/>
    </location>
</feature>
<evidence type="ECO:0000256" key="1">
    <source>
        <dbReference type="SAM" id="MobiDB-lite"/>
    </source>
</evidence>
<dbReference type="EMBL" id="WTPX01000071">
    <property type="protein sequence ID" value="NNJ26290.1"/>
    <property type="molecule type" value="Genomic_DNA"/>
</dbReference>
<evidence type="ECO:0000313" key="2">
    <source>
        <dbReference type="EMBL" id="NNJ26290.1"/>
    </source>
</evidence>
<keyword evidence="3" id="KW-1185">Reference proteome</keyword>
<protein>
    <submittedName>
        <fullName evidence="2">Uncharacterized protein</fullName>
    </submittedName>
</protein>
<reference evidence="2 3" key="1">
    <citation type="journal article" date="2020" name="Syst. Appl. Microbiol.">
        <title>Alienimonas chondri sp. nov., a novel planctomycete isolated from the biofilm of the red alga Chondrus crispus.</title>
        <authorList>
            <person name="Vitorino I."/>
            <person name="Albuquerque L."/>
            <person name="Wiegand S."/>
            <person name="Kallscheuer N."/>
            <person name="da Costa M.S."/>
            <person name="Lobo-da-Cunha A."/>
            <person name="Jogler C."/>
            <person name="Lage O.M."/>
        </authorList>
    </citation>
    <scope>NUCLEOTIDE SEQUENCE [LARGE SCALE GENOMIC DNA]</scope>
    <source>
        <strain evidence="2 3">LzC2</strain>
    </source>
</reference>
<proteinExistence type="predicted"/>
<organism evidence="2 3">
    <name type="scientific">Alienimonas chondri</name>
    <dbReference type="NCBI Taxonomy" id="2681879"/>
    <lineage>
        <taxon>Bacteria</taxon>
        <taxon>Pseudomonadati</taxon>
        <taxon>Planctomycetota</taxon>
        <taxon>Planctomycetia</taxon>
        <taxon>Planctomycetales</taxon>
        <taxon>Planctomycetaceae</taxon>
        <taxon>Alienimonas</taxon>
    </lineage>
</organism>